<dbReference type="EMBL" id="QMFY01000008">
    <property type="protein sequence ID" value="RAW00065.1"/>
    <property type="molecule type" value="Genomic_DNA"/>
</dbReference>
<dbReference type="Gene3D" id="3.30.950.10">
    <property type="entry name" value="Methyltransferase, Cobalt-precorrin-4 Transmethylase, Domain 2"/>
    <property type="match status" value="1"/>
</dbReference>
<dbReference type="InterPro" id="IPR035996">
    <property type="entry name" value="4pyrrol_Methylase_sf"/>
</dbReference>
<evidence type="ECO:0000256" key="2">
    <source>
        <dbReference type="ARBA" id="ARBA00012162"/>
    </source>
</evidence>
<dbReference type="NCBIfam" id="TIGR01469">
    <property type="entry name" value="cobA_cysG_Cterm"/>
    <property type="match status" value="1"/>
</dbReference>
<comment type="similarity">
    <text evidence="1 8">Belongs to the precorrin methyltransferase family.</text>
</comment>
<evidence type="ECO:0000256" key="3">
    <source>
        <dbReference type="ARBA" id="ARBA00022603"/>
    </source>
</evidence>
<keyword evidence="11" id="KW-1185">Reference proteome</keyword>
<dbReference type="InterPro" id="IPR014777">
    <property type="entry name" value="4pyrrole_Mease_sub1"/>
</dbReference>
<gene>
    <name evidence="10" type="primary">cobA</name>
    <name evidence="10" type="ORF">DQQ10_16050</name>
</gene>
<keyword evidence="4 8" id="KW-0808">Transferase</keyword>
<evidence type="ECO:0000256" key="5">
    <source>
        <dbReference type="ARBA" id="ARBA00022691"/>
    </source>
</evidence>
<dbReference type="GO" id="GO:0004851">
    <property type="term" value="F:uroporphyrin-III C-methyltransferase activity"/>
    <property type="evidence" value="ECO:0007669"/>
    <property type="project" value="UniProtKB-EC"/>
</dbReference>
<dbReference type="PROSITE" id="PS00839">
    <property type="entry name" value="SUMT_1"/>
    <property type="match status" value="1"/>
</dbReference>
<evidence type="ECO:0000256" key="6">
    <source>
        <dbReference type="ARBA" id="ARBA00023244"/>
    </source>
</evidence>
<dbReference type="SUPFAM" id="SSF53790">
    <property type="entry name" value="Tetrapyrrole methylase"/>
    <property type="match status" value="1"/>
</dbReference>
<reference evidence="10 11" key="1">
    <citation type="submission" date="2018-06" db="EMBL/GenBank/DDBJ databases">
        <title>Chryseolinea flavus sp. nov., a member of the phylum Bacteroidetes isolated from soil.</title>
        <authorList>
            <person name="Li Y."/>
            <person name="Wang J."/>
        </authorList>
    </citation>
    <scope>NUCLEOTIDE SEQUENCE [LARGE SCALE GENOMIC DNA]</scope>
    <source>
        <strain evidence="10 11">SDU1-6</strain>
    </source>
</reference>
<dbReference type="InterPro" id="IPR006366">
    <property type="entry name" value="CobA/CysG_C"/>
</dbReference>
<dbReference type="PROSITE" id="PS00840">
    <property type="entry name" value="SUMT_2"/>
    <property type="match status" value="1"/>
</dbReference>
<sequence length="256" mass="27734">MKQAETTLYIVGAGPGDPELMTLKGMKAITRADVILYDALVDERLLQESKPGCRLVYVGKRKGKKEFPQEEINRLLVFYASRFEKVVRLKGGDPYVFGRGHEELEYVQRHGIHVEVIPGISSSLAAAGAAGIPLTKRGVNESFWVVTGTLSSGELSNDIIHAAKSSATVVILMGMTHLARIAEMFALTRSLAEPIAVIQEATWATQKIAIGTAQNILEKVKEGELSSPAVIVIGNVVLESSLLSLREELAKLKVAV</sequence>
<keyword evidence="6" id="KW-0627">Porphyrin biosynthesis</keyword>
<keyword evidence="5" id="KW-0949">S-adenosyl-L-methionine</keyword>
<evidence type="ECO:0000256" key="1">
    <source>
        <dbReference type="ARBA" id="ARBA00005879"/>
    </source>
</evidence>
<evidence type="ECO:0000313" key="11">
    <source>
        <dbReference type="Proteomes" id="UP000251889"/>
    </source>
</evidence>
<keyword evidence="3 8" id="KW-0489">Methyltransferase</keyword>
<dbReference type="OrthoDB" id="9815856at2"/>
<evidence type="ECO:0000256" key="4">
    <source>
        <dbReference type="ARBA" id="ARBA00022679"/>
    </source>
</evidence>
<dbReference type="InterPro" id="IPR003043">
    <property type="entry name" value="Uropor_MeTrfase_CS"/>
</dbReference>
<evidence type="ECO:0000313" key="10">
    <source>
        <dbReference type="EMBL" id="RAW00065.1"/>
    </source>
</evidence>
<dbReference type="Proteomes" id="UP000251889">
    <property type="component" value="Unassembled WGS sequence"/>
</dbReference>
<organism evidence="10 11">
    <name type="scientific">Pseudochryseolinea flava</name>
    <dbReference type="NCBI Taxonomy" id="2059302"/>
    <lineage>
        <taxon>Bacteria</taxon>
        <taxon>Pseudomonadati</taxon>
        <taxon>Bacteroidota</taxon>
        <taxon>Cytophagia</taxon>
        <taxon>Cytophagales</taxon>
        <taxon>Fulvivirgaceae</taxon>
        <taxon>Pseudochryseolinea</taxon>
    </lineage>
</organism>
<proteinExistence type="inferred from homology"/>
<dbReference type="EC" id="2.1.1.107" evidence="2"/>
<accession>A0A364Y089</accession>
<dbReference type="AlphaFoldDB" id="A0A364Y089"/>
<comment type="caution">
    <text evidence="10">The sequence shown here is derived from an EMBL/GenBank/DDBJ whole genome shotgun (WGS) entry which is preliminary data.</text>
</comment>
<dbReference type="Gene3D" id="3.40.1010.10">
    <property type="entry name" value="Cobalt-precorrin-4 Transmethylase, Domain 1"/>
    <property type="match status" value="1"/>
</dbReference>
<dbReference type="PANTHER" id="PTHR45790">
    <property type="entry name" value="SIROHEME SYNTHASE-RELATED"/>
    <property type="match status" value="1"/>
</dbReference>
<dbReference type="CDD" id="cd11642">
    <property type="entry name" value="SUMT"/>
    <property type="match status" value="1"/>
</dbReference>
<feature type="domain" description="Tetrapyrrole methylase" evidence="9">
    <location>
        <begin position="7"/>
        <end position="216"/>
    </location>
</feature>
<name>A0A364Y089_9BACT</name>
<evidence type="ECO:0000256" key="7">
    <source>
        <dbReference type="ARBA" id="ARBA00025705"/>
    </source>
</evidence>
<dbReference type="InterPro" id="IPR014776">
    <property type="entry name" value="4pyrrole_Mease_sub2"/>
</dbReference>
<dbReference type="NCBIfam" id="NF004790">
    <property type="entry name" value="PRK06136.1"/>
    <property type="match status" value="1"/>
</dbReference>
<dbReference type="Pfam" id="PF00590">
    <property type="entry name" value="TP_methylase"/>
    <property type="match status" value="1"/>
</dbReference>
<dbReference type="InterPro" id="IPR050161">
    <property type="entry name" value="Siro_Cobalamin_biosynth"/>
</dbReference>
<dbReference type="FunFam" id="3.40.1010.10:FF:000001">
    <property type="entry name" value="Siroheme synthase"/>
    <property type="match status" value="1"/>
</dbReference>
<evidence type="ECO:0000259" key="9">
    <source>
        <dbReference type="Pfam" id="PF00590"/>
    </source>
</evidence>
<evidence type="ECO:0000256" key="8">
    <source>
        <dbReference type="RuleBase" id="RU003960"/>
    </source>
</evidence>
<dbReference type="GO" id="GO:0019354">
    <property type="term" value="P:siroheme biosynthetic process"/>
    <property type="evidence" value="ECO:0007669"/>
    <property type="project" value="InterPro"/>
</dbReference>
<dbReference type="InterPro" id="IPR000878">
    <property type="entry name" value="4pyrrol_Mease"/>
</dbReference>
<protein>
    <recommendedName>
        <fullName evidence="2">uroporphyrinogen-III C-methyltransferase</fullName>
        <ecNumber evidence="2">2.1.1.107</ecNumber>
    </recommendedName>
</protein>
<comment type="pathway">
    <text evidence="7">Porphyrin-containing compound metabolism; siroheme biosynthesis; precorrin-2 from uroporphyrinogen III: step 1/1.</text>
</comment>
<dbReference type="GO" id="GO:0032259">
    <property type="term" value="P:methylation"/>
    <property type="evidence" value="ECO:0007669"/>
    <property type="project" value="UniProtKB-KW"/>
</dbReference>
<dbReference type="PANTHER" id="PTHR45790:SF3">
    <property type="entry name" value="S-ADENOSYL-L-METHIONINE-DEPENDENT UROPORPHYRINOGEN III METHYLTRANSFERASE, CHLOROPLASTIC"/>
    <property type="match status" value="1"/>
</dbReference>
<dbReference type="RefSeq" id="WP_112747903.1">
    <property type="nucleotide sequence ID" value="NZ_QMFY01000008.1"/>
</dbReference>